<dbReference type="SMART" id="SM00248">
    <property type="entry name" value="ANK"/>
    <property type="match status" value="2"/>
</dbReference>
<dbReference type="InterPro" id="IPR002110">
    <property type="entry name" value="Ankyrin_rpt"/>
</dbReference>
<dbReference type="GO" id="GO:0005737">
    <property type="term" value="C:cytoplasm"/>
    <property type="evidence" value="ECO:0007669"/>
    <property type="project" value="TreeGrafter"/>
</dbReference>
<reference evidence="4" key="1">
    <citation type="journal article" date="2016" name="Sci. Rep.">
        <title>Molecular characterization of firefly nuptial gifts: a multi-omics approach sheds light on postcopulatory sexual selection.</title>
        <authorList>
            <person name="Al-Wathiqui N."/>
            <person name="Fallon T.R."/>
            <person name="South A."/>
            <person name="Weng J.K."/>
            <person name="Lewis S.M."/>
        </authorList>
    </citation>
    <scope>NUCLEOTIDE SEQUENCE</scope>
</reference>
<proteinExistence type="predicted"/>
<dbReference type="PROSITE" id="PS50297">
    <property type="entry name" value="ANK_REP_REGION"/>
    <property type="match status" value="1"/>
</dbReference>
<dbReference type="InterPro" id="IPR036770">
    <property type="entry name" value="Ankyrin_rpt-contain_sf"/>
</dbReference>
<protein>
    <submittedName>
        <fullName evidence="4">Uncharacterized protein</fullName>
    </submittedName>
</protein>
<keyword evidence="2 3" id="KW-0040">ANK repeat</keyword>
<evidence type="ECO:0000313" key="4">
    <source>
        <dbReference type="EMBL" id="JAV77810.1"/>
    </source>
</evidence>
<dbReference type="PROSITE" id="PS50088">
    <property type="entry name" value="ANK_REPEAT"/>
    <property type="match status" value="1"/>
</dbReference>
<dbReference type="Gene3D" id="1.25.40.20">
    <property type="entry name" value="Ankyrin repeat-containing domain"/>
    <property type="match status" value="1"/>
</dbReference>
<evidence type="ECO:0000256" key="1">
    <source>
        <dbReference type="ARBA" id="ARBA00022737"/>
    </source>
</evidence>
<accession>A0A1Y1LZJ3</accession>
<organism evidence="4">
    <name type="scientific">Photinus pyralis</name>
    <name type="common">Common eastern firefly</name>
    <name type="synonym">Lampyris pyralis</name>
    <dbReference type="NCBI Taxonomy" id="7054"/>
    <lineage>
        <taxon>Eukaryota</taxon>
        <taxon>Metazoa</taxon>
        <taxon>Ecdysozoa</taxon>
        <taxon>Arthropoda</taxon>
        <taxon>Hexapoda</taxon>
        <taxon>Insecta</taxon>
        <taxon>Pterygota</taxon>
        <taxon>Neoptera</taxon>
        <taxon>Endopterygota</taxon>
        <taxon>Coleoptera</taxon>
        <taxon>Polyphaga</taxon>
        <taxon>Elateriformia</taxon>
        <taxon>Elateroidea</taxon>
        <taxon>Lampyridae</taxon>
        <taxon>Lampyrinae</taxon>
        <taxon>Photinus</taxon>
    </lineage>
</organism>
<dbReference type="Pfam" id="PF12796">
    <property type="entry name" value="Ank_2"/>
    <property type="match status" value="1"/>
</dbReference>
<dbReference type="PANTHER" id="PTHR24198:SF165">
    <property type="entry name" value="ANKYRIN REPEAT-CONTAINING PROTEIN-RELATED"/>
    <property type="match status" value="1"/>
</dbReference>
<dbReference type="AlphaFoldDB" id="A0A1Y1LZJ3"/>
<dbReference type="EMBL" id="GEZM01045355">
    <property type="protein sequence ID" value="JAV77810.1"/>
    <property type="molecule type" value="Transcribed_RNA"/>
</dbReference>
<sequence length="135" mass="14659">MALGNGSTTTTTNGGVTQEKAPVVNGTNMETLARTGKQADPNTAFLRAARAGHLDKIQEYLDSGTVRDINTSNANGLNALHLAAKDGHLEVVQDLLKRGAIVDAATKKRQHRSTHRLSCRPRRGRTFTHSSWCFH</sequence>
<name>A0A1Y1LZJ3_PHOPY</name>
<dbReference type="SUPFAM" id="SSF48403">
    <property type="entry name" value="Ankyrin repeat"/>
    <property type="match status" value="1"/>
</dbReference>
<keyword evidence="1" id="KW-0677">Repeat</keyword>
<evidence type="ECO:0000256" key="3">
    <source>
        <dbReference type="PROSITE-ProRule" id="PRU00023"/>
    </source>
</evidence>
<feature type="repeat" description="ANK" evidence="3">
    <location>
        <begin position="75"/>
        <end position="107"/>
    </location>
</feature>
<dbReference type="PANTHER" id="PTHR24198">
    <property type="entry name" value="ANKYRIN REPEAT AND PROTEIN KINASE DOMAIN-CONTAINING PROTEIN"/>
    <property type="match status" value="1"/>
</dbReference>
<evidence type="ECO:0000256" key="2">
    <source>
        <dbReference type="ARBA" id="ARBA00023043"/>
    </source>
</evidence>